<evidence type="ECO:0000259" key="2">
    <source>
        <dbReference type="PROSITE" id="PS50931"/>
    </source>
</evidence>
<dbReference type="SUPFAM" id="SSF46785">
    <property type="entry name" value="Winged helix' DNA-binding domain"/>
    <property type="match status" value="1"/>
</dbReference>
<dbReference type="InterPro" id="IPR036390">
    <property type="entry name" value="WH_DNA-bd_sf"/>
</dbReference>
<evidence type="ECO:0000313" key="4">
    <source>
        <dbReference type="Proteomes" id="UP001596241"/>
    </source>
</evidence>
<dbReference type="RefSeq" id="WP_345087107.1">
    <property type="nucleotide sequence ID" value="NZ_BAAAWG010000013.1"/>
</dbReference>
<evidence type="ECO:0000313" key="3">
    <source>
        <dbReference type="EMBL" id="MFC5892093.1"/>
    </source>
</evidence>
<evidence type="ECO:0000256" key="1">
    <source>
        <dbReference type="SAM" id="MobiDB-lite"/>
    </source>
</evidence>
<dbReference type="EMBL" id="JBHSPW010000002">
    <property type="protein sequence ID" value="MFC5892093.1"/>
    <property type="molecule type" value="Genomic_DNA"/>
</dbReference>
<dbReference type="Gene3D" id="1.10.10.10">
    <property type="entry name" value="Winged helix-like DNA-binding domain superfamily/Winged helix DNA-binding domain"/>
    <property type="match status" value="1"/>
</dbReference>
<proteinExistence type="predicted"/>
<feature type="domain" description="HTH lysR-type" evidence="2">
    <location>
        <begin position="42"/>
        <end position="96"/>
    </location>
</feature>
<feature type="region of interest" description="Disordered" evidence="1">
    <location>
        <begin position="89"/>
        <end position="116"/>
    </location>
</feature>
<gene>
    <name evidence="3" type="ORF">ACFP3M_04585</name>
</gene>
<comment type="caution">
    <text evidence="3">The sequence shown here is derived from an EMBL/GenBank/DDBJ whole genome shotgun (WGS) entry which is preliminary data.</text>
</comment>
<organism evidence="3 4">
    <name type="scientific">Streptomyces ramulosus</name>
    <dbReference type="NCBI Taxonomy" id="47762"/>
    <lineage>
        <taxon>Bacteria</taxon>
        <taxon>Bacillati</taxon>
        <taxon>Actinomycetota</taxon>
        <taxon>Actinomycetes</taxon>
        <taxon>Kitasatosporales</taxon>
        <taxon>Streptomycetaceae</taxon>
        <taxon>Streptomyces</taxon>
    </lineage>
</organism>
<protein>
    <submittedName>
        <fullName evidence="3">LysR family transcriptional regulator</fullName>
    </submittedName>
</protein>
<accession>A0ABW1FF10</accession>
<dbReference type="Proteomes" id="UP001596241">
    <property type="component" value="Unassembled WGS sequence"/>
</dbReference>
<dbReference type="PROSITE" id="PS50931">
    <property type="entry name" value="HTH_LYSR"/>
    <property type="match status" value="1"/>
</dbReference>
<keyword evidence="4" id="KW-1185">Reference proteome</keyword>
<sequence>MEAVACFRRRGGEVEARPRESAASTHAILRDALNSSNARQRLERFAAALSCPTVIEAARAVGIHQSTPATQISRLEGDLGRPLIERAERGRRARPTPFGGKVAAAANRLTGPDWWP</sequence>
<name>A0ABW1FF10_9ACTN</name>
<dbReference type="InterPro" id="IPR036388">
    <property type="entry name" value="WH-like_DNA-bd_sf"/>
</dbReference>
<reference evidence="4" key="1">
    <citation type="journal article" date="2019" name="Int. J. Syst. Evol. Microbiol.">
        <title>The Global Catalogue of Microorganisms (GCM) 10K type strain sequencing project: providing services to taxonomists for standard genome sequencing and annotation.</title>
        <authorList>
            <consortium name="The Broad Institute Genomics Platform"/>
            <consortium name="The Broad Institute Genome Sequencing Center for Infectious Disease"/>
            <person name="Wu L."/>
            <person name="Ma J."/>
        </authorList>
    </citation>
    <scope>NUCLEOTIDE SEQUENCE [LARGE SCALE GENOMIC DNA]</scope>
    <source>
        <strain evidence="4">CGMCC 1.15809</strain>
    </source>
</reference>
<dbReference type="Pfam" id="PF00126">
    <property type="entry name" value="HTH_1"/>
    <property type="match status" value="1"/>
</dbReference>
<dbReference type="InterPro" id="IPR000847">
    <property type="entry name" value="LysR_HTH_N"/>
</dbReference>